<comment type="subcellular location">
    <subcellularLocation>
        <location evidence="1">Membrane</location>
        <topology evidence="1">Multi-pass membrane protein</topology>
    </subcellularLocation>
</comment>
<reference evidence="12" key="1">
    <citation type="submission" date="2016-10" db="EMBL/GenBank/DDBJ databases">
        <authorList>
            <person name="Varghese N."/>
            <person name="Submissions S."/>
        </authorList>
    </citation>
    <scope>NUCLEOTIDE SEQUENCE [LARGE SCALE GENOMIC DNA]</scope>
    <source>
        <strain evidence="12">DSM 22951</strain>
    </source>
</reference>
<evidence type="ECO:0000256" key="9">
    <source>
        <dbReference type="ARBA" id="ARBA00023303"/>
    </source>
</evidence>
<feature type="transmembrane region" description="Helical" evidence="10">
    <location>
        <begin position="149"/>
        <end position="173"/>
    </location>
</feature>
<keyword evidence="7" id="KW-0869">Chloride channel</keyword>
<dbReference type="EMBL" id="UESZ01000001">
    <property type="protein sequence ID" value="SSA33976.1"/>
    <property type="molecule type" value="Genomic_DNA"/>
</dbReference>
<keyword evidence="2" id="KW-0813">Transport</keyword>
<feature type="transmembrane region" description="Helical" evidence="10">
    <location>
        <begin position="354"/>
        <end position="376"/>
    </location>
</feature>
<dbReference type="AlphaFoldDB" id="A0A2Y8ZRC2"/>
<dbReference type="PANTHER" id="PTHR43427:SF6">
    <property type="entry name" value="CHLORIDE CHANNEL PROTEIN CLC-E"/>
    <property type="match status" value="1"/>
</dbReference>
<dbReference type="GO" id="GO:0034707">
    <property type="term" value="C:chloride channel complex"/>
    <property type="evidence" value="ECO:0007669"/>
    <property type="project" value="UniProtKB-KW"/>
</dbReference>
<dbReference type="InterPro" id="IPR050368">
    <property type="entry name" value="ClC-type_chloride_channel"/>
</dbReference>
<dbReference type="GO" id="GO:0005254">
    <property type="term" value="F:chloride channel activity"/>
    <property type="evidence" value="ECO:0007669"/>
    <property type="project" value="UniProtKB-KW"/>
</dbReference>
<dbReference type="OrthoDB" id="9767361at2"/>
<name>A0A2Y8ZRC2_9MICO</name>
<dbReference type="SUPFAM" id="SSF81340">
    <property type="entry name" value="Clc chloride channel"/>
    <property type="match status" value="1"/>
</dbReference>
<sequence length="432" mass="44028">MTRRGSWWAFAGTAAIVGALTGVAAATFRIALSWLTSRRGQVIDWSHGHWWAPPLFVAGCALATTIAAGLVHRVEPHAEGSGIPRVEAVVEGRAAPGRFRIFPVKYVGGLLSMGAGLALGREGPSVQMGGNIAVMVSTLTRRHGEQLRLLVAGGAAAGLATAFNAPIAGGVFVLEELLKRFDPKATVATLTASAAGFASAHLLVHSDTTFHVARLGEPRLAQAGWVALAGLLCGGAAVAYNRTVMRALHAADTSSWPVELRAAVIGALIGAIALMKPQLVGGGDNLTQQALLGSGALVGVLGVLALRWVLGAVSYAAGTPGGLFAPMLVLGTHLGLAVGIVARAVDPNSPPPAALALIGMAAFFAASVHAPVTAIVLASEMTGTTSQLAPTLGACAIAMTLALAMRQEGIYDLLTTRAARAARENQLTQNAS</sequence>
<evidence type="ECO:0000313" key="11">
    <source>
        <dbReference type="EMBL" id="SSA33976.1"/>
    </source>
</evidence>
<evidence type="ECO:0000256" key="5">
    <source>
        <dbReference type="ARBA" id="ARBA00023065"/>
    </source>
</evidence>
<evidence type="ECO:0000256" key="8">
    <source>
        <dbReference type="ARBA" id="ARBA00023214"/>
    </source>
</evidence>
<proteinExistence type="predicted"/>
<organism evidence="11 12">
    <name type="scientific">Branchiibius hedensis</name>
    <dbReference type="NCBI Taxonomy" id="672460"/>
    <lineage>
        <taxon>Bacteria</taxon>
        <taxon>Bacillati</taxon>
        <taxon>Actinomycetota</taxon>
        <taxon>Actinomycetes</taxon>
        <taxon>Micrococcales</taxon>
        <taxon>Dermacoccaceae</taxon>
        <taxon>Branchiibius</taxon>
    </lineage>
</organism>
<feature type="transmembrane region" description="Helical" evidence="10">
    <location>
        <begin position="260"/>
        <end position="279"/>
    </location>
</feature>
<dbReference type="CDD" id="cd01031">
    <property type="entry name" value="EriC"/>
    <property type="match status" value="1"/>
</dbReference>
<evidence type="ECO:0000256" key="1">
    <source>
        <dbReference type="ARBA" id="ARBA00004141"/>
    </source>
</evidence>
<feature type="transmembrane region" description="Helical" evidence="10">
    <location>
        <begin position="49"/>
        <end position="71"/>
    </location>
</feature>
<keyword evidence="4 10" id="KW-1133">Transmembrane helix</keyword>
<evidence type="ECO:0000256" key="6">
    <source>
        <dbReference type="ARBA" id="ARBA00023136"/>
    </source>
</evidence>
<dbReference type="Gene3D" id="1.10.3080.10">
    <property type="entry name" value="Clc chloride channel"/>
    <property type="match status" value="1"/>
</dbReference>
<dbReference type="PRINTS" id="PR00762">
    <property type="entry name" value="CLCHANNEL"/>
</dbReference>
<evidence type="ECO:0000256" key="4">
    <source>
        <dbReference type="ARBA" id="ARBA00022989"/>
    </source>
</evidence>
<protein>
    <submittedName>
        <fullName evidence="11">Chloride channel protein, CIC family</fullName>
    </submittedName>
</protein>
<gene>
    <name evidence="11" type="ORF">SAMN04489750_1273</name>
</gene>
<dbReference type="InterPro" id="IPR001807">
    <property type="entry name" value="ClC"/>
</dbReference>
<evidence type="ECO:0000256" key="3">
    <source>
        <dbReference type="ARBA" id="ARBA00022692"/>
    </source>
</evidence>
<keyword evidence="3 10" id="KW-0812">Transmembrane</keyword>
<dbReference type="Proteomes" id="UP000250028">
    <property type="component" value="Unassembled WGS sequence"/>
</dbReference>
<keyword evidence="8" id="KW-0868">Chloride</keyword>
<keyword evidence="6 10" id="KW-0472">Membrane</keyword>
<evidence type="ECO:0000256" key="10">
    <source>
        <dbReference type="SAM" id="Phobius"/>
    </source>
</evidence>
<accession>A0A2Y8ZRC2</accession>
<evidence type="ECO:0000256" key="2">
    <source>
        <dbReference type="ARBA" id="ARBA00022448"/>
    </source>
</evidence>
<feature type="transmembrane region" description="Helical" evidence="10">
    <location>
        <begin position="291"/>
        <end position="317"/>
    </location>
</feature>
<evidence type="ECO:0000313" key="12">
    <source>
        <dbReference type="Proteomes" id="UP000250028"/>
    </source>
</evidence>
<feature type="transmembrane region" description="Helical" evidence="10">
    <location>
        <begin position="323"/>
        <end position="342"/>
    </location>
</feature>
<keyword evidence="9" id="KW-0407">Ion channel</keyword>
<dbReference type="InterPro" id="IPR014743">
    <property type="entry name" value="Cl-channel_core"/>
</dbReference>
<evidence type="ECO:0000256" key="7">
    <source>
        <dbReference type="ARBA" id="ARBA00023173"/>
    </source>
</evidence>
<dbReference type="RefSeq" id="WP_109684602.1">
    <property type="nucleotide sequence ID" value="NZ_QGDN01000001.1"/>
</dbReference>
<keyword evidence="5" id="KW-0406">Ion transport</keyword>
<dbReference type="PANTHER" id="PTHR43427">
    <property type="entry name" value="CHLORIDE CHANNEL PROTEIN CLC-E"/>
    <property type="match status" value="1"/>
</dbReference>
<feature type="transmembrane region" description="Helical" evidence="10">
    <location>
        <begin position="223"/>
        <end position="240"/>
    </location>
</feature>
<keyword evidence="12" id="KW-1185">Reference proteome</keyword>
<dbReference type="Pfam" id="PF00654">
    <property type="entry name" value="Voltage_CLC"/>
    <property type="match status" value="1"/>
</dbReference>